<organism evidence="2 3">
    <name type="scientific">Acropora cervicornis</name>
    <name type="common">Staghorn coral</name>
    <dbReference type="NCBI Taxonomy" id="6130"/>
    <lineage>
        <taxon>Eukaryota</taxon>
        <taxon>Metazoa</taxon>
        <taxon>Cnidaria</taxon>
        <taxon>Anthozoa</taxon>
        <taxon>Hexacorallia</taxon>
        <taxon>Scleractinia</taxon>
        <taxon>Astrocoeniina</taxon>
        <taxon>Acroporidae</taxon>
        <taxon>Acropora</taxon>
    </lineage>
</organism>
<dbReference type="Proteomes" id="UP001249851">
    <property type="component" value="Unassembled WGS sequence"/>
</dbReference>
<feature type="transmembrane region" description="Helical" evidence="1">
    <location>
        <begin position="58"/>
        <end position="78"/>
    </location>
</feature>
<dbReference type="EMBL" id="JARQWQ010000085">
    <property type="protein sequence ID" value="KAK2552615.1"/>
    <property type="molecule type" value="Genomic_DNA"/>
</dbReference>
<dbReference type="AlphaFoldDB" id="A0AAD9Q0P4"/>
<dbReference type="Pfam" id="PF01275">
    <property type="entry name" value="Myelin_PLP"/>
    <property type="match status" value="1"/>
</dbReference>
<feature type="transmembrane region" description="Helical" evidence="1">
    <location>
        <begin position="214"/>
        <end position="241"/>
    </location>
</feature>
<feature type="transmembrane region" description="Helical" evidence="1">
    <location>
        <begin position="139"/>
        <end position="172"/>
    </location>
</feature>
<accession>A0AAD9Q0P4</accession>
<reference evidence="2" key="1">
    <citation type="journal article" date="2023" name="G3 (Bethesda)">
        <title>Whole genome assembly and annotation of the endangered Caribbean coral Acropora cervicornis.</title>
        <authorList>
            <person name="Selwyn J.D."/>
            <person name="Vollmer S.V."/>
        </authorList>
    </citation>
    <scope>NUCLEOTIDE SEQUENCE</scope>
    <source>
        <strain evidence="2">K2</strain>
    </source>
</reference>
<dbReference type="InterPro" id="IPR001614">
    <property type="entry name" value="Myelin_PLP"/>
</dbReference>
<evidence type="ECO:0000256" key="1">
    <source>
        <dbReference type="SAM" id="Phobius"/>
    </source>
</evidence>
<evidence type="ECO:0000313" key="2">
    <source>
        <dbReference type="EMBL" id="KAK2552615.1"/>
    </source>
</evidence>
<keyword evidence="1" id="KW-1133">Transmembrane helix</keyword>
<keyword evidence="1" id="KW-0472">Membrane</keyword>
<protein>
    <recommendedName>
        <fullName evidence="4">Neuronal membrane glycoprotein M6-b</fullName>
    </recommendedName>
</protein>
<sequence length="326" mass="36219">MCCGRLWLRLKRFIVRNLAYSAGMQKNHLLCCRKCNACCGSCNKCCCICLSRIPCASLVATFILGLGFVGFGLGLAFGVKNLNVWLKMDIVDLAFTGLLVFGAFLGSFAGLALLIGFASTGRTRFTCCKGWKCRLLGRFCVGGLFAWHYGALFIWILCAPLLLIPVIFMGIFFGACQVKVVKQLGRTCIKFEEYEICGHDLTVFCEAMTGATPFFAVAFVGGMFIVVGTFHILFVLTANYAHIHDQRKVEKASECSTCRTCCRVKDPDRYEDCFPEPPVEEVDLAMQDKLKLNAGDPEGGAHPHNHPTWEYVYDYEKSTVILGKKY</sequence>
<evidence type="ECO:0008006" key="4">
    <source>
        <dbReference type="Google" id="ProtNLM"/>
    </source>
</evidence>
<reference evidence="2" key="2">
    <citation type="journal article" date="2023" name="Science">
        <title>Genomic signatures of disease resistance in endangered staghorn corals.</title>
        <authorList>
            <person name="Vollmer S.V."/>
            <person name="Selwyn J.D."/>
            <person name="Despard B.A."/>
            <person name="Roesel C.L."/>
        </authorList>
    </citation>
    <scope>NUCLEOTIDE SEQUENCE</scope>
    <source>
        <strain evidence="2">K2</strain>
    </source>
</reference>
<dbReference type="PANTHER" id="PTHR11683:SF12">
    <property type="entry name" value="M6, ISOFORM F"/>
    <property type="match status" value="1"/>
</dbReference>
<keyword evidence="1" id="KW-0812">Transmembrane</keyword>
<proteinExistence type="predicted"/>
<evidence type="ECO:0000313" key="3">
    <source>
        <dbReference type="Proteomes" id="UP001249851"/>
    </source>
</evidence>
<dbReference type="GO" id="GO:0005886">
    <property type="term" value="C:plasma membrane"/>
    <property type="evidence" value="ECO:0007669"/>
    <property type="project" value="TreeGrafter"/>
</dbReference>
<feature type="transmembrane region" description="Helical" evidence="1">
    <location>
        <begin position="98"/>
        <end position="118"/>
    </location>
</feature>
<name>A0AAD9Q0P4_ACRCE</name>
<gene>
    <name evidence="2" type="ORF">P5673_026274</name>
</gene>
<comment type="caution">
    <text evidence="2">The sequence shown here is derived from an EMBL/GenBank/DDBJ whole genome shotgun (WGS) entry which is preliminary data.</text>
</comment>
<dbReference type="PANTHER" id="PTHR11683">
    <property type="entry name" value="MYELIN PROTEOLIPID"/>
    <property type="match status" value="1"/>
</dbReference>
<dbReference type="GO" id="GO:0031175">
    <property type="term" value="P:neuron projection development"/>
    <property type="evidence" value="ECO:0007669"/>
    <property type="project" value="TreeGrafter"/>
</dbReference>
<keyword evidence="3" id="KW-1185">Reference proteome</keyword>